<name>A0A0P1GB99_9RHOB</name>
<dbReference type="InterPro" id="IPR007348">
    <property type="entry name" value="CopC_dom"/>
</dbReference>
<dbReference type="InterPro" id="IPR014756">
    <property type="entry name" value="Ig_E-set"/>
</dbReference>
<evidence type="ECO:0000313" key="4">
    <source>
        <dbReference type="EMBL" id="CUH78715.1"/>
    </source>
</evidence>
<dbReference type="Pfam" id="PF04234">
    <property type="entry name" value="CopC"/>
    <property type="match status" value="1"/>
</dbReference>
<dbReference type="Proteomes" id="UP000052022">
    <property type="component" value="Unassembled WGS sequence"/>
</dbReference>
<evidence type="ECO:0000259" key="3">
    <source>
        <dbReference type="Pfam" id="PF04234"/>
    </source>
</evidence>
<dbReference type="AlphaFoldDB" id="A0A0P1GB99"/>
<keyword evidence="2" id="KW-0186">Copper</keyword>
<organism evidence="4 5">
    <name type="scientific">Tritonibacter multivorans</name>
    <dbReference type="NCBI Taxonomy" id="928856"/>
    <lineage>
        <taxon>Bacteria</taxon>
        <taxon>Pseudomonadati</taxon>
        <taxon>Pseudomonadota</taxon>
        <taxon>Alphaproteobacteria</taxon>
        <taxon>Rhodobacterales</taxon>
        <taxon>Paracoccaceae</taxon>
        <taxon>Tritonibacter</taxon>
    </lineage>
</organism>
<dbReference type="EMBL" id="CYSD01000032">
    <property type="protein sequence ID" value="CUH78715.1"/>
    <property type="molecule type" value="Genomic_DNA"/>
</dbReference>
<dbReference type="GO" id="GO:0005507">
    <property type="term" value="F:copper ion binding"/>
    <property type="evidence" value="ECO:0007669"/>
    <property type="project" value="InterPro"/>
</dbReference>
<dbReference type="SUPFAM" id="SSF81296">
    <property type="entry name" value="E set domains"/>
    <property type="match status" value="1"/>
</dbReference>
<evidence type="ECO:0000256" key="2">
    <source>
        <dbReference type="ARBA" id="ARBA00023008"/>
    </source>
</evidence>
<keyword evidence="1" id="KW-0732">Signal</keyword>
<proteinExistence type="predicted"/>
<dbReference type="InterPro" id="IPR014755">
    <property type="entry name" value="Cu-Rt/internalin_Ig-like"/>
</dbReference>
<reference evidence="4 5" key="1">
    <citation type="submission" date="2015-09" db="EMBL/GenBank/DDBJ databases">
        <authorList>
            <consortium name="Swine Surveillance"/>
        </authorList>
    </citation>
    <scope>NUCLEOTIDE SEQUENCE [LARGE SCALE GENOMIC DNA]</scope>
    <source>
        <strain evidence="4 5">CECT 7557</strain>
    </source>
</reference>
<feature type="domain" description="CopC" evidence="3">
    <location>
        <begin position="2"/>
        <end position="86"/>
    </location>
</feature>
<evidence type="ECO:0000313" key="5">
    <source>
        <dbReference type="Proteomes" id="UP000052022"/>
    </source>
</evidence>
<dbReference type="GO" id="GO:0042597">
    <property type="term" value="C:periplasmic space"/>
    <property type="evidence" value="ECO:0007669"/>
    <property type="project" value="InterPro"/>
</dbReference>
<dbReference type="STRING" id="928856.SAMN04488049_1214"/>
<evidence type="ECO:0000256" key="1">
    <source>
        <dbReference type="ARBA" id="ARBA00022729"/>
    </source>
</evidence>
<gene>
    <name evidence="4" type="ORF">TRM7557_02010</name>
</gene>
<accession>A0A0P1GB99</accession>
<keyword evidence="5" id="KW-1185">Reference proteome</keyword>
<sequence length="87" mass="9452">MPAQKAVIAEAPAEVSFTFTNEIRLTRVDMTHADAAAVPLDLGGQNSFARSFSLPLHNMGPGTYHIEWRGLAKDGHAMRGDLVFTVK</sequence>
<dbReference type="Gene3D" id="2.60.40.1220">
    <property type="match status" value="1"/>
</dbReference>
<dbReference type="GO" id="GO:0046688">
    <property type="term" value="P:response to copper ion"/>
    <property type="evidence" value="ECO:0007669"/>
    <property type="project" value="InterPro"/>
</dbReference>
<protein>
    <submittedName>
        <fullName evidence="4">Copper resistance protein CopC</fullName>
    </submittedName>
</protein>